<evidence type="ECO:0000256" key="5">
    <source>
        <dbReference type="ARBA" id="ARBA00022989"/>
    </source>
</evidence>
<evidence type="ECO:0000256" key="1">
    <source>
        <dbReference type="ARBA" id="ARBA00004167"/>
    </source>
</evidence>
<dbReference type="InterPro" id="IPR000073">
    <property type="entry name" value="AB_hydrolase_1"/>
</dbReference>
<evidence type="ECO:0000256" key="7">
    <source>
        <dbReference type="ARBA" id="ARBA00023136"/>
    </source>
</evidence>
<evidence type="ECO:0000256" key="8">
    <source>
        <dbReference type="SAM" id="MobiDB-lite"/>
    </source>
</evidence>
<keyword evidence="4" id="KW-0442">Lipid degradation</keyword>
<evidence type="ECO:0000256" key="4">
    <source>
        <dbReference type="ARBA" id="ARBA00022963"/>
    </source>
</evidence>
<keyword evidence="5" id="KW-1133">Transmembrane helix</keyword>
<keyword evidence="7" id="KW-0472">Membrane</keyword>
<dbReference type="FunFam" id="3.40.50.1820:FF:000095">
    <property type="entry name" value="Triglyceride lipase-cholesterol esterase"/>
    <property type="match status" value="1"/>
</dbReference>
<keyword evidence="6" id="KW-0443">Lipid metabolism</keyword>
<evidence type="ECO:0000313" key="10">
    <source>
        <dbReference type="EMBL" id="CUS14754.1"/>
    </source>
</evidence>
<dbReference type="Proteomes" id="UP001412239">
    <property type="component" value="Unassembled WGS sequence"/>
</dbReference>
<evidence type="ECO:0000256" key="3">
    <source>
        <dbReference type="ARBA" id="ARBA00022801"/>
    </source>
</evidence>
<evidence type="ECO:0000256" key="6">
    <source>
        <dbReference type="ARBA" id="ARBA00023098"/>
    </source>
</evidence>
<name>A0A292Q5R3_9PEZI</name>
<evidence type="ECO:0000256" key="2">
    <source>
        <dbReference type="ARBA" id="ARBA00022692"/>
    </source>
</evidence>
<feature type="compositionally biased region" description="Polar residues" evidence="8">
    <location>
        <begin position="637"/>
        <end position="651"/>
    </location>
</feature>
<keyword evidence="2" id="KW-0812">Transmembrane</keyword>
<organism evidence="10 11">
    <name type="scientific">Tuber aestivum</name>
    <name type="common">summer truffle</name>
    <dbReference type="NCBI Taxonomy" id="59557"/>
    <lineage>
        <taxon>Eukaryota</taxon>
        <taxon>Fungi</taxon>
        <taxon>Dikarya</taxon>
        <taxon>Ascomycota</taxon>
        <taxon>Pezizomycotina</taxon>
        <taxon>Pezizomycetes</taxon>
        <taxon>Pezizales</taxon>
        <taxon>Tuberaceae</taxon>
        <taxon>Tuber</taxon>
    </lineage>
</organism>
<keyword evidence="11" id="KW-1185">Reference proteome</keyword>
<dbReference type="Gene3D" id="3.40.50.1820">
    <property type="entry name" value="alpha/beta hydrolase"/>
    <property type="match status" value="1"/>
</dbReference>
<evidence type="ECO:0000313" key="11">
    <source>
        <dbReference type="Proteomes" id="UP001412239"/>
    </source>
</evidence>
<dbReference type="GO" id="GO:0016020">
    <property type="term" value="C:membrane"/>
    <property type="evidence" value="ECO:0007669"/>
    <property type="project" value="UniProtKB-SubCell"/>
</dbReference>
<feature type="compositionally biased region" description="Low complexity" evidence="8">
    <location>
        <begin position="574"/>
        <end position="601"/>
    </location>
</feature>
<dbReference type="GO" id="GO:0016787">
    <property type="term" value="F:hydrolase activity"/>
    <property type="evidence" value="ECO:0007669"/>
    <property type="project" value="UniProtKB-KW"/>
</dbReference>
<dbReference type="GO" id="GO:0016042">
    <property type="term" value="P:lipid catabolic process"/>
    <property type="evidence" value="ECO:0007669"/>
    <property type="project" value="UniProtKB-KW"/>
</dbReference>
<feature type="domain" description="AB hydrolase-1" evidence="9">
    <location>
        <begin position="140"/>
        <end position="435"/>
    </location>
</feature>
<reference evidence="10" key="1">
    <citation type="submission" date="2015-10" db="EMBL/GenBank/DDBJ databases">
        <authorList>
            <person name="Regsiter A."/>
            <person name="william w."/>
        </authorList>
    </citation>
    <scope>NUCLEOTIDE SEQUENCE</scope>
    <source>
        <strain evidence="10">Montdore</strain>
    </source>
</reference>
<comment type="subcellular location">
    <subcellularLocation>
        <location evidence="1">Membrane</location>
        <topology evidence="1">Single-pass membrane protein</topology>
    </subcellularLocation>
</comment>
<keyword evidence="3" id="KW-0378">Hydrolase</keyword>
<proteinExistence type="predicted"/>
<dbReference type="Pfam" id="PF00561">
    <property type="entry name" value="Abhydrolase_1"/>
    <property type="match status" value="1"/>
</dbReference>
<dbReference type="InterPro" id="IPR029058">
    <property type="entry name" value="AB_hydrolase_fold"/>
</dbReference>
<dbReference type="PANTHER" id="PTHR11005">
    <property type="entry name" value="LYSOSOMAL ACID LIPASE-RELATED"/>
    <property type="match status" value="1"/>
</dbReference>
<feature type="region of interest" description="Disordered" evidence="8">
    <location>
        <begin position="552"/>
        <end position="651"/>
    </location>
</feature>
<gene>
    <name evidence="10" type="ORF">GSTUAT00001279001</name>
</gene>
<protein>
    <recommendedName>
        <fullName evidence="9">AB hydrolase-1 domain-containing protein</fullName>
    </recommendedName>
</protein>
<dbReference type="SUPFAM" id="SSF53474">
    <property type="entry name" value="alpha/beta-Hydrolases"/>
    <property type="match status" value="1"/>
</dbReference>
<evidence type="ECO:0000259" key="9">
    <source>
        <dbReference type="Pfam" id="PF00561"/>
    </source>
</evidence>
<accession>A0A292Q5R3</accession>
<feature type="region of interest" description="Disordered" evidence="8">
    <location>
        <begin position="474"/>
        <end position="508"/>
    </location>
</feature>
<dbReference type="EMBL" id="LN890956">
    <property type="protein sequence ID" value="CUS14754.1"/>
    <property type="molecule type" value="Genomic_DNA"/>
</dbReference>
<sequence>MAVPLVGRLHLMEYLALLFSFLFLIFESIIRVITLALPASVINFCYTKSRTLFNSFSSRKYTTVSSSKQEKDIVAHVRKADGFIEICEIWNKGDWIVEEHVVQTGDGYLLGLHRLRKKGGGGDRSNRCRDSERGEGGKKVVYLHHGLLMNSEVWVCLLEKECCLPFVLVERGYDVWLGNNRGNKYSKKSINHPSSAPKFWDFSMDEFAFHDIPDSISYILSTSKQKSLSYIGFSQGTAQAFATLSIHPDLNEKVDVFIALAPAMSPEGLSNPVVDALMKTSPNIMFLFFGRRSILSSTTFWQSILYPPIFVRVIDVALKFLFNWSGANISLPQKIAAYSKLYSFTSVKSVVHWFQIIRNKSFQMYDDDMQSPITTFAGKGFYKVAKFPTRNITTPITLIYGGNDSLVDIDVMLRELPGHTIAKEVEHYEHLDFLWAKDVHKLVFPHVLEALGAYPAGGDKETTSEPCPKLVLDRDAQPSFSPTKNPAAHPVGKHDGLPSYSDDERDATSSAAGALGILPLPFSRSNSPAEPLAIGDPVLDPSGDIVDPLAPSSERVLEPARIVPTRISNPQPNSRRSGSVSSMDSTGRSLIGPAGIALGAGRPSTAGVSTGVVVKGSPGDKRKKRENSIGSAVTGLAQRSSVGAQLQQDRL</sequence>
<dbReference type="AlphaFoldDB" id="A0A292Q5R3"/>